<dbReference type="EMBL" id="CM000786">
    <property type="protein sequence ID" value="AQK44833.1"/>
    <property type="molecule type" value="Genomic_DNA"/>
</dbReference>
<evidence type="ECO:0000256" key="2">
    <source>
        <dbReference type="SAM" id="MobiDB-lite"/>
    </source>
</evidence>
<evidence type="ECO:0000313" key="3">
    <source>
        <dbReference type="EMBL" id="AQK44833.1"/>
    </source>
</evidence>
<reference evidence="3" key="1">
    <citation type="submission" date="2015-12" db="EMBL/GenBank/DDBJ databases">
        <title>Update maize B73 reference genome by single molecule sequencing technologies.</title>
        <authorList>
            <consortium name="Maize Genome Sequencing Project"/>
            <person name="Ware D."/>
        </authorList>
    </citation>
    <scope>NUCLEOTIDE SEQUENCE</scope>
    <source>
        <tissue evidence="3">Seedling</tissue>
    </source>
</reference>
<proteinExistence type="inferred from homology"/>
<name>A0A1D6JAB0_MAIZE</name>
<protein>
    <submittedName>
        <fullName evidence="3">Septin and tuftelin-interacting protein 1 homolog 1</fullName>
    </submittedName>
</protein>
<dbReference type="InterPro" id="IPR045211">
    <property type="entry name" value="TFP11/STIP/Ntr1"/>
</dbReference>
<feature type="region of interest" description="Disordered" evidence="2">
    <location>
        <begin position="13"/>
        <end position="107"/>
    </location>
</feature>
<accession>A0A1D6JAB0</accession>
<feature type="compositionally biased region" description="Basic and acidic residues" evidence="2">
    <location>
        <begin position="79"/>
        <end position="89"/>
    </location>
</feature>
<dbReference type="AlphaFoldDB" id="A0A1D6JAB0"/>
<dbReference type="PANTHER" id="PTHR23329:SF16">
    <property type="entry name" value="G-PATCH DOMAIN-CONTAINING PROTEIN"/>
    <property type="match status" value="1"/>
</dbReference>
<dbReference type="Pfam" id="PF07842">
    <property type="entry name" value="GCFC"/>
    <property type="match status" value="1"/>
</dbReference>
<dbReference type="STRING" id="4577.A0A1D6JAB0"/>
<sequence length="557" mass="61947">MADDEWCYAINRLEDDERGYTGDNRRAWPQWPSGPNSASAHRGDDSLRPSGSRPPKRRRHRAGDLPKPVHFVSAAVSSPDEHGGSRDLESSSEDPPRQATPPEPGSLASNAVVAQMMKRMNYKEGAGLGRHGQGIIAPIEVAVRPKNAGLGTVERSIRGADQPPPPSDENWPTWDEAGGARKRKRDRELDDDKILAGRLEESAAEAVAAITRAMKRVQMQSASGTLTTGELVREFAALKERCPREYTAYRLGHAARAIAAPLLRAAFQRWEPLEDPSRGLETVTTLRDILSDDGSAASPYGALVDDVVVGPALASAAETWEARNPEPMARFLETWGDALPLSAVQRLLEQVVVPKLSAAVESWEPRWEPVPCHVWVQRWIPLLGRRRLEPLYVTVQRKLGKALVGWHAARACADYGMVLPWKEAFRAEAWEEFVGRHVVPYLRQGLRALHVTPPKQDDGGFAGVMRWASVVPAQDMAQLLEEEFFGKWQDALCRWLWAAKPTAGEAVAWHEGWKRLLTPELLAEERVMVPIEAGLQKISRAAQGLQIYRRGGWQWKQ</sequence>
<comment type="similarity">
    <text evidence="1">Belongs to the TFP11/STIP family.</text>
</comment>
<evidence type="ECO:0000256" key="1">
    <source>
        <dbReference type="ARBA" id="ARBA00010900"/>
    </source>
</evidence>
<dbReference type="InterPro" id="IPR022783">
    <property type="entry name" value="GCFC_dom"/>
</dbReference>
<dbReference type="InParanoid" id="A0A1D6JAB0"/>
<dbReference type="GO" id="GO:0003676">
    <property type="term" value="F:nucleic acid binding"/>
    <property type="evidence" value="ECO:0007669"/>
    <property type="project" value="InterPro"/>
</dbReference>
<dbReference type="SMART" id="SM00443">
    <property type="entry name" value="G_patch"/>
    <property type="match status" value="1"/>
</dbReference>
<dbReference type="GO" id="GO:0000390">
    <property type="term" value="P:spliceosomal complex disassembly"/>
    <property type="evidence" value="ECO:0007669"/>
    <property type="project" value="InterPro"/>
</dbReference>
<gene>
    <name evidence="3" type="ORF">ZEAMMB73_Zm00001d025844</name>
</gene>
<dbReference type="InterPro" id="IPR000467">
    <property type="entry name" value="G_patch_dom"/>
</dbReference>
<organism evidence="3">
    <name type="scientific">Zea mays</name>
    <name type="common">Maize</name>
    <dbReference type="NCBI Taxonomy" id="4577"/>
    <lineage>
        <taxon>Eukaryota</taxon>
        <taxon>Viridiplantae</taxon>
        <taxon>Streptophyta</taxon>
        <taxon>Embryophyta</taxon>
        <taxon>Tracheophyta</taxon>
        <taxon>Spermatophyta</taxon>
        <taxon>Magnoliopsida</taxon>
        <taxon>Liliopsida</taxon>
        <taxon>Poales</taxon>
        <taxon>Poaceae</taxon>
        <taxon>PACMAD clade</taxon>
        <taxon>Panicoideae</taxon>
        <taxon>Andropogonodae</taxon>
        <taxon>Andropogoneae</taxon>
        <taxon>Tripsacinae</taxon>
        <taxon>Zea</taxon>
    </lineage>
</organism>
<feature type="compositionally biased region" description="Basic and acidic residues" evidence="2">
    <location>
        <begin position="13"/>
        <end position="26"/>
    </location>
</feature>
<dbReference type="Pfam" id="PF01585">
    <property type="entry name" value="G-patch"/>
    <property type="match status" value="1"/>
</dbReference>
<dbReference type="PROSITE" id="PS50174">
    <property type="entry name" value="G_PATCH"/>
    <property type="match status" value="1"/>
</dbReference>
<dbReference type="eggNOG" id="KOG2184">
    <property type="taxonomic scope" value="Eukaryota"/>
</dbReference>
<dbReference type="PANTHER" id="PTHR23329">
    <property type="entry name" value="TUFTELIN-INTERACTING PROTEIN 11-RELATED"/>
    <property type="match status" value="1"/>
</dbReference>
<dbReference type="OMA" id="HMRKALH"/>
<dbReference type="PaxDb" id="4577-GRMZM2G154721_P01"/>
<dbReference type="ExpressionAtlas" id="A0A1D6JAB0">
    <property type="expression patterns" value="baseline and differential"/>
</dbReference>
<feature type="region of interest" description="Disordered" evidence="2">
    <location>
        <begin position="155"/>
        <end position="187"/>
    </location>
</feature>